<accession>A0AA36JPU9</accession>
<dbReference type="AlphaFoldDB" id="A0AA36JPU9"/>
<feature type="region of interest" description="Disordered" evidence="1">
    <location>
        <begin position="15"/>
        <end position="43"/>
    </location>
</feature>
<reference evidence="2" key="1">
    <citation type="submission" date="2023-08" db="EMBL/GenBank/DDBJ databases">
        <authorList>
            <person name="Chen Y."/>
            <person name="Shah S."/>
            <person name="Dougan E. K."/>
            <person name="Thang M."/>
            <person name="Chan C."/>
        </authorList>
    </citation>
    <scope>NUCLEOTIDE SEQUENCE</scope>
</reference>
<name>A0AA36JPU9_9DINO</name>
<dbReference type="Proteomes" id="UP001178507">
    <property type="component" value="Unassembled WGS sequence"/>
</dbReference>
<evidence type="ECO:0000256" key="1">
    <source>
        <dbReference type="SAM" id="MobiDB-lite"/>
    </source>
</evidence>
<evidence type="ECO:0000313" key="2">
    <source>
        <dbReference type="EMBL" id="CAJ1409541.1"/>
    </source>
</evidence>
<protein>
    <submittedName>
        <fullName evidence="2">Uncharacterized protein</fullName>
    </submittedName>
</protein>
<evidence type="ECO:0000313" key="3">
    <source>
        <dbReference type="Proteomes" id="UP001178507"/>
    </source>
</evidence>
<gene>
    <name evidence="2" type="ORF">EVOR1521_LOCUS30617</name>
</gene>
<sequence>MQTLKKGASFLSEAKDRLTRARSSSSGDALKLPEGGGPGKSNAFYNCSPQEAHCRKLLVHQEAVAGVVDRYMCAVLYALDDLAAAHENLGAGLQQAGDLVDGAWHGHVEALATALRQARKRSEDQENGFTIWCFKVVTRRAP</sequence>
<proteinExistence type="predicted"/>
<organism evidence="2 3">
    <name type="scientific">Effrenium voratum</name>
    <dbReference type="NCBI Taxonomy" id="2562239"/>
    <lineage>
        <taxon>Eukaryota</taxon>
        <taxon>Sar</taxon>
        <taxon>Alveolata</taxon>
        <taxon>Dinophyceae</taxon>
        <taxon>Suessiales</taxon>
        <taxon>Symbiodiniaceae</taxon>
        <taxon>Effrenium</taxon>
    </lineage>
</organism>
<dbReference type="EMBL" id="CAUJNA010003772">
    <property type="protein sequence ID" value="CAJ1409541.1"/>
    <property type="molecule type" value="Genomic_DNA"/>
</dbReference>
<comment type="caution">
    <text evidence="2">The sequence shown here is derived from an EMBL/GenBank/DDBJ whole genome shotgun (WGS) entry which is preliminary data.</text>
</comment>
<keyword evidence="3" id="KW-1185">Reference proteome</keyword>